<dbReference type="InterPro" id="IPR052158">
    <property type="entry name" value="INH-QAR"/>
</dbReference>
<comment type="caution">
    <text evidence="5">The sequence shown here is derived from an EMBL/GenBank/DDBJ whole genome shotgun (WGS) entry which is preliminary data.</text>
</comment>
<dbReference type="EMBL" id="JAMYBS010000016">
    <property type="protein sequence ID" value="MCO7545885.1"/>
    <property type="molecule type" value="Genomic_DNA"/>
</dbReference>
<feature type="domain" description="HTH araC/xylS-type" evidence="4">
    <location>
        <begin position="216"/>
        <end position="314"/>
    </location>
</feature>
<name>A0AA41WN00_9GAMM</name>
<evidence type="ECO:0000313" key="5">
    <source>
        <dbReference type="EMBL" id="MCO7545885.1"/>
    </source>
</evidence>
<dbReference type="Gene3D" id="3.40.50.880">
    <property type="match status" value="1"/>
</dbReference>
<evidence type="ECO:0000313" key="6">
    <source>
        <dbReference type="Proteomes" id="UP001165292"/>
    </source>
</evidence>
<gene>
    <name evidence="5" type="ORF">NJF43_14100</name>
</gene>
<dbReference type="InterPro" id="IPR009057">
    <property type="entry name" value="Homeodomain-like_sf"/>
</dbReference>
<dbReference type="SUPFAM" id="SSF46689">
    <property type="entry name" value="Homeodomain-like"/>
    <property type="match status" value="2"/>
</dbReference>
<dbReference type="InterPro" id="IPR018060">
    <property type="entry name" value="HTH_AraC"/>
</dbReference>
<dbReference type="InterPro" id="IPR002818">
    <property type="entry name" value="DJ-1/PfpI"/>
</dbReference>
<keyword evidence="1" id="KW-0805">Transcription regulation</keyword>
<dbReference type="CDD" id="cd03137">
    <property type="entry name" value="GATase1_AraC_1"/>
    <property type="match status" value="1"/>
</dbReference>
<dbReference type="InterPro" id="IPR018062">
    <property type="entry name" value="HTH_AraC-typ_CS"/>
</dbReference>
<dbReference type="GO" id="GO:0043565">
    <property type="term" value="F:sequence-specific DNA binding"/>
    <property type="evidence" value="ECO:0007669"/>
    <property type="project" value="InterPro"/>
</dbReference>
<dbReference type="AlphaFoldDB" id="A0AA41WN00"/>
<dbReference type="PROSITE" id="PS00041">
    <property type="entry name" value="HTH_ARAC_FAMILY_1"/>
    <property type="match status" value="1"/>
</dbReference>
<dbReference type="GO" id="GO:0009893">
    <property type="term" value="P:positive regulation of metabolic process"/>
    <property type="evidence" value="ECO:0007669"/>
    <property type="project" value="UniProtKB-ARBA"/>
</dbReference>
<dbReference type="PANTHER" id="PTHR43130:SF3">
    <property type="entry name" value="HTH-TYPE TRANSCRIPTIONAL REGULATOR RV1931C"/>
    <property type="match status" value="1"/>
</dbReference>
<protein>
    <submittedName>
        <fullName evidence="5">Helix-turn-helix domain-containing protein</fullName>
    </submittedName>
</protein>
<dbReference type="Proteomes" id="UP001165292">
    <property type="component" value="Unassembled WGS sequence"/>
</dbReference>
<proteinExistence type="predicted"/>
<dbReference type="RefSeq" id="WP_253163588.1">
    <property type="nucleotide sequence ID" value="NZ_JAMYBS010000016.1"/>
</dbReference>
<evidence type="ECO:0000259" key="4">
    <source>
        <dbReference type="PROSITE" id="PS01124"/>
    </source>
</evidence>
<dbReference type="Pfam" id="PF01965">
    <property type="entry name" value="DJ-1_PfpI"/>
    <property type="match status" value="1"/>
</dbReference>
<keyword evidence="2" id="KW-0238">DNA-binding</keyword>
<reference evidence="5" key="1">
    <citation type="submission" date="2022-06" db="EMBL/GenBank/DDBJ databases">
        <title>Detection of beta-lactamases in bacteria of animal origin.</title>
        <authorList>
            <person name="Mlynarcik P."/>
            <person name="Zdarska V."/>
            <person name="Chudobova H."/>
            <person name="Prochazkova P."/>
            <person name="Hricova K."/>
            <person name="Mezerova K."/>
            <person name="Bardon J."/>
            <person name="Dolejska M."/>
            <person name="Sukkar I."/>
            <person name="Kolar M."/>
        </authorList>
    </citation>
    <scope>NUCLEOTIDE SEQUENCE</scope>
    <source>
        <strain evidence="5">S 300-3</strain>
    </source>
</reference>
<dbReference type="SUPFAM" id="SSF52317">
    <property type="entry name" value="Class I glutamine amidotransferase-like"/>
    <property type="match status" value="1"/>
</dbReference>
<evidence type="ECO:0000256" key="1">
    <source>
        <dbReference type="ARBA" id="ARBA00023015"/>
    </source>
</evidence>
<dbReference type="SMART" id="SM00342">
    <property type="entry name" value="HTH_ARAC"/>
    <property type="match status" value="1"/>
</dbReference>
<dbReference type="Pfam" id="PF12833">
    <property type="entry name" value="HTH_18"/>
    <property type="match status" value="1"/>
</dbReference>
<dbReference type="PANTHER" id="PTHR43130">
    <property type="entry name" value="ARAC-FAMILY TRANSCRIPTIONAL REGULATOR"/>
    <property type="match status" value="1"/>
</dbReference>
<evidence type="ECO:0000256" key="2">
    <source>
        <dbReference type="ARBA" id="ARBA00023125"/>
    </source>
</evidence>
<organism evidence="5 6">
    <name type="scientific">Stutzerimonas nitrititolerans</name>
    <dbReference type="NCBI Taxonomy" id="2482751"/>
    <lineage>
        <taxon>Bacteria</taxon>
        <taxon>Pseudomonadati</taxon>
        <taxon>Pseudomonadota</taxon>
        <taxon>Gammaproteobacteria</taxon>
        <taxon>Pseudomonadales</taxon>
        <taxon>Pseudomonadaceae</taxon>
        <taxon>Stutzerimonas</taxon>
    </lineage>
</organism>
<dbReference type="InterPro" id="IPR029062">
    <property type="entry name" value="Class_I_gatase-like"/>
</dbReference>
<dbReference type="Gene3D" id="1.10.10.60">
    <property type="entry name" value="Homeodomain-like"/>
    <property type="match status" value="1"/>
</dbReference>
<keyword evidence="3" id="KW-0804">Transcription</keyword>
<evidence type="ECO:0000256" key="3">
    <source>
        <dbReference type="ARBA" id="ARBA00023163"/>
    </source>
</evidence>
<dbReference type="GO" id="GO:0003700">
    <property type="term" value="F:DNA-binding transcription factor activity"/>
    <property type="evidence" value="ECO:0007669"/>
    <property type="project" value="InterPro"/>
</dbReference>
<dbReference type="PROSITE" id="PS01124">
    <property type="entry name" value="HTH_ARAC_FAMILY_2"/>
    <property type="match status" value="1"/>
</dbReference>
<sequence length="333" mass="36643">MSMLRVAVLAFDGVSLFHLSVPGMVFGAAKDAPDLPHYEVRYCAAKPGQIRSEQGVMIEVSDGLEAMEHADIVIVPAWSDPSLHAPAELTEALRRCHAQGALVVGLCLGAFVLGDAGLLDGREATTHWVARDLFARRFPSSHFRPDVLYVSDDNIVTSAGTVAAIDCCLHLLRQRHGADVANRLARLLVTPPHRQGGQAQYIEQPVPQLPSESRLPGVLEWAREHLAEPLSLDTLADVASMSRRTFTRRFRETTGTTFIKWLNAERVARAQQLLETTDMPIDCIASEVGFGTSLSLRQQFAAQLGTTPSDYRRTFCKELRTKGAESIKDSLRF</sequence>
<accession>A0AA41WN00</accession>